<proteinExistence type="predicted"/>
<organism evidence="1 2">
    <name type="scientific">Seinonella peptonophila</name>
    <dbReference type="NCBI Taxonomy" id="112248"/>
    <lineage>
        <taxon>Bacteria</taxon>
        <taxon>Bacillati</taxon>
        <taxon>Bacillota</taxon>
        <taxon>Bacilli</taxon>
        <taxon>Bacillales</taxon>
        <taxon>Thermoactinomycetaceae</taxon>
        <taxon>Seinonella</taxon>
    </lineage>
</organism>
<accession>A0A1M4VBL2</accession>
<reference evidence="1 2" key="1">
    <citation type="submission" date="2016-11" db="EMBL/GenBank/DDBJ databases">
        <authorList>
            <person name="Jaros S."/>
            <person name="Januszkiewicz K."/>
            <person name="Wedrychowicz H."/>
        </authorList>
    </citation>
    <scope>NUCLEOTIDE SEQUENCE [LARGE SCALE GENOMIC DNA]</scope>
    <source>
        <strain evidence="1 2">DSM 44666</strain>
    </source>
</reference>
<dbReference type="AlphaFoldDB" id="A0A1M4VBL2"/>
<dbReference type="Proteomes" id="UP000184476">
    <property type="component" value="Unassembled WGS sequence"/>
</dbReference>
<keyword evidence="2" id="KW-1185">Reference proteome</keyword>
<dbReference type="RefSeq" id="WP_073153676.1">
    <property type="nucleotide sequence ID" value="NZ_FQVL01000002.1"/>
</dbReference>
<dbReference type="OrthoDB" id="2989795at2"/>
<evidence type="ECO:0000313" key="2">
    <source>
        <dbReference type="Proteomes" id="UP000184476"/>
    </source>
</evidence>
<protein>
    <submittedName>
        <fullName evidence="1">Uncharacterized protein</fullName>
    </submittedName>
</protein>
<dbReference type="EMBL" id="FQVL01000002">
    <property type="protein sequence ID" value="SHE66240.1"/>
    <property type="molecule type" value="Genomic_DNA"/>
</dbReference>
<dbReference type="InterPro" id="IPR024411">
    <property type="entry name" value="Tail_terminator_phage"/>
</dbReference>
<evidence type="ECO:0000313" key="1">
    <source>
        <dbReference type="EMBL" id="SHE66240.1"/>
    </source>
</evidence>
<sequence>MRINDFRAFIQNRYSYLMYNNEFPAITNKNIGLVRIFPTPTTNKEINRLNAQILIKSDSMQKAEAKAWEIYEDLRIQTHFLIGDTMIIYCSTNQPEFIQSVDSGAFLYSVNLQLITDQQGG</sequence>
<gene>
    <name evidence="1" type="ORF">SAMN05444392_102275</name>
</gene>
<name>A0A1M4VBL2_9BACL</name>
<dbReference type="Pfam" id="PF12691">
    <property type="entry name" value="Phage_tail_terminator_6"/>
    <property type="match status" value="1"/>
</dbReference>
<dbReference type="STRING" id="112248.SAMN05444392_102275"/>